<feature type="non-terminal residue" evidence="2">
    <location>
        <position position="119"/>
    </location>
</feature>
<proteinExistence type="predicted"/>
<gene>
    <name evidence="2" type="ORF">PMAYCL1PPCAC_21011</name>
</gene>
<organism evidence="2 3">
    <name type="scientific">Pristionchus mayeri</name>
    <dbReference type="NCBI Taxonomy" id="1317129"/>
    <lineage>
        <taxon>Eukaryota</taxon>
        <taxon>Metazoa</taxon>
        <taxon>Ecdysozoa</taxon>
        <taxon>Nematoda</taxon>
        <taxon>Chromadorea</taxon>
        <taxon>Rhabditida</taxon>
        <taxon>Rhabditina</taxon>
        <taxon>Diplogasteromorpha</taxon>
        <taxon>Diplogasteroidea</taxon>
        <taxon>Neodiplogasteridae</taxon>
        <taxon>Pristionchus</taxon>
    </lineage>
</organism>
<comment type="caution">
    <text evidence="2">The sequence shown here is derived from an EMBL/GenBank/DDBJ whole genome shotgun (WGS) entry which is preliminary data.</text>
</comment>
<feature type="transmembrane region" description="Helical" evidence="1">
    <location>
        <begin position="73"/>
        <end position="96"/>
    </location>
</feature>
<evidence type="ECO:0000313" key="3">
    <source>
        <dbReference type="Proteomes" id="UP001328107"/>
    </source>
</evidence>
<evidence type="ECO:0008006" key="4">
    <source>
        <dbReference type="Google" id="ProtNLM"/>
    </source>
</evidence>
<reference evidence="3" key="1">
    <citation type="submission" date="2022-10" db="EMBL/GenBank/DDBJ databases">
        <title>Genome assembly of Pristionchus species.</title>
        <authorList>
            <person name="Yoshida K."/>
            <person name="Sommer R.J."/>
        </authorList>
    </citation>
    <scope>NUCLEOTIDE SEQUENCE [LARGE SCALE GENOMIC DNA]</scope>
    <source>
        <strain evidence="3">RS5460</strain>
    </source>
</reference>
<keyword evidence="1" id="KW-1133">Transmembrane helix</keyword>
<keyword evidence="1" id="KW-0472">Membrane</keyword>
<feature type="transmembrane region" description="Helical" evidence="1">
    <location>
        <begin position="41"/>
        <end position="67"/>
    </location>
</feature>
<accession>A0AAN5CUE3</accession>
<evidence type="ECO:0000256" key="1">
    <source>
        <dbReference type="SAM" id="Phobius"/>
    </source>
</evidence>
<evidence type="ECO:0000313" key="2">
    <source>
        <dbReference type="EMBL" id="GMR50816.1"/>
    </source>
</evidence>
<dbReference type="EMBL" id="BTRK01000004">
    <property type="protein sequence ID" value="GMR50816.1"/>
    <property type="molecule type" value="Genomic_DNA"/>
</dbReference>
<keyword evidence="3" id="KW-1185">Reference proteome</keyword>
<protein>
    <recommendedName>
        <fullName evidence="4">G protein-coupled receptor</fullName>
    </recommendedName>
</protein>
<dbReference type="SUPFAM" id="SSF81321">
    <property type="entry name" value="Family A G protein-coupled receptor-like"/>
    <property type="match status" value="1"/>
</dbReference>
<keyword evidence="1" id="KW-0812">Transmembrane</keyword>
<sequence length="119" mass="13358">FQIVTCLLSTVLITFTVKMFNRIPNQSQRAQINIKRATTTLFIQFGIFILLLLIPVVLIASQALAVFHLLGPYPFLVAVTCFFSHGLFISIVSIVMSKDHRSTIASFLCTKKRQVKVVT</sequence>
<dbReference type="AlphaFoldDB" id="A0AAN5CUE3"/>
<dbReference type="Proteomes" id="UP001328107">
    <property type="component" value="Unassembled WGS sequence"/>
</dbReference>
<name>A0AAN5CUE3_9BILA</name>
<feature type="non-terminal residue" evidence="2">
    <location>
        <position position="1"/>
    </location>
</feature>